<feature type="compositionally biased region" description="Basic and acidic residues" evidence="1">
    <location>
        <begin position="206"/>
        <end position="219"/>
    </location>
</feature>
<name>A0AAV9H738_9PEZI</name>
<sequence>MAYSLPPRPESGSYRMPHFELPSISRQLSLSPPPTPDMPPTYPASRTESSAGALGRPTKRVRLDTLSRQLPPPTIYFTEPQYGGLDGNPKANTNQQLPPILHILADVLSLSSQHHGPQTPGYPAGGLPTPSLSPTTPFHCFRFPGPDAFALITPPQSRQPSIVDLRLPGPHDVPCHPSRPSHASIWPAHRQVSPERSARGQKRKRQGSEERDCQTHRDITPPLTDEPDSDASHNAVVKSTKSKACKTIQVRSKEQGKRNNKEYEFVENLFIIYHIVDRGLHWKEVEVLFSKRFPDRTRGGVQCQYYRLNERIPKLDSEGLLDFGPFTKEELEDKEVVSQRPYPLESGVRYRIHHVKCREGMEVRLAERYPEEVVYGGHDWILPEHRDNQHTKLDADKRARQREEYLRSRCRGPPPILSKL</sequence>
<dbReference type="Proteomes" id="UP001321760">
    <property type="component" value="Unassembled WGS sequence"/>
</dbReference>
<dbReference type="EMBL" id="MU865913">
    <property type="protein sequence ID" value="KAK4456252.1"/>
    <property type="molecule type" value="Genomic_DNA"/>
</dbReference>
<comment type="caution">
    <text evidence="2">The sequence shown here is derived from an EMBL/GenBank/DDBJ whole genome shotgun (WGS) entry which is preliminary data.</text>
</comment>
<evidence type="ECO:0000313" key="2">
    <source>
        <dbReference type="EMBL" id="KAK4456252.1"/>
    </source>
</evidence>
<keyword evidence="3" id="KW-1185">Reference proteome</keyword>
<protein>
    <recommendedName>
        <fullName evidence="4">Myb-like domain-containing protein</fullName>
    </recommendedName>
</protein>
<feature type="compositionally biased region" description="Pro residues" evidence="1">
    <location>
        <begin position="31"/>
        <end position="42"/>
    </location>
</feature>
<proteinExistence type="predicted"/>
<feature type="region of interest" description="Disordered" evidence="1">
    <location>
        <begin position="160"/>
        <end position="238"/>
    </location>
</feature>
<evidence type="ECO:0000256" key="1">
    <source>
        <dbReference type="SAM" id="MobiDB-lite"/>
    </source>
</evidence>
<evidence type="ECO:0000313" key="3">
    <source>
        <dbReference type="Proteomes" id="UP001321760"/>
    </source>
</evidence>
<reference evidence="2" key="2">
    <citation type="submission" date="2023-05" db="EMBL/GenBank/DDBJ databases">
        <authorList>
            <consortium name="Lawrence Berkeley National Laboratory"/>
            <person name="Steindorff A."/>
            <person name="Hensen N."/>
            <person name="Bonometti L."/>
            <person name="Westerberg I."/>
            <person name="Brannstrom I.O."/>
            <person name="Guillou S."/>
            <person name="Cros-Aarteil S."/>
            <person name="Calhoun S."/>
            <person name="Haridas S."/>
            <person name="Kuo A."/>
            <person name="Mondo S."/>
            <person name="Pangilinan J."/>
            <person name="Riley R."/>
            <person name="Labutti K."/>
            <person name="Andreopoulos B."/>
            <person name="Lipzen A."/>
            <person name="Chen C."/>
            <person name="Yanf M."/>
            <person name="Daum C."/>
            <person name="Ng V."/>
            <person name="Clum A."/>
            <person name="Ohm R."/>
            <person name="Martin F."/>
            <person name="Silar P."/>
            <person name="Natvig D."/>
            <person name="Lalanne C."/>
            <person name="Gautier V."/>
            <person name="Ament-Velasquez S.L."/>
            <person name="Kruys A."/>
            <person name="Hutchinson M.I."/>
            <person name="Powell A.J."/>
            <person name="Barry K."/>
            <person name="Miller A.N."/>
            <person name="Grigoriev I.V."/>
            <person name="Debuchy R."/>
            <person name="Gladieux P."/>
            <person name="Thoren M.H."/>
            <person name="Johannesson H."/>
        </authorList>
    </citation>
    <scope>NUCLEOTIDE SEQUENCE</scope>
    <source>
        <strain evidence="2">PSN243</strain>
    </source>
</reference>
<organism evidence="2 3">
    <name type="scientific">Podospora aff. communis PSN243</name>
    <dbReference type="NCBI Taxonomy" id="3040156"/>
    <lineage>
        <taxon>Eukaryota</taxon>
        <taxon>Fungi</taxon>
        <taxon>Dikarya</taxon>
        <taxon>Ascomycota</taxon>
        <taxon>Pezizomycotina</taxon>
        <taxon>Sordariomycetes</taxon>
        <taxon>Sordariomycetidae</taxon>
        <taxon>Sordariales</taxon>
        <taxon>Podosporaceae</taxon>
        <taxon>Podospora</taxon>
    </lineage>
</organism>
<feature type="region of interest" description="Disordered" evidence="1">
    <location>
        <begin position="1"/>
        <end position="58"/>
    </location>
</feature>
<evidence type="ECO:0008006" key="4">
    <source>
        <dbReference type="Google" id="ProtNLM"/>
    </source>
</evidence>
<dbReference type="AlphaFoldDB" id="A0AAV9H738"/>
<reference evidence="2" key="1">
    <citation type="journal article" date="2023" name="Mol. Phylogenet. Evol.">
        <title>Genome-scale phylogeny and comparative genomics of the fungal order Sordariales.</title>
        <authorList>
            <person name="Hensen N."/>
            <person name="Bonometti L."/>
            <person name="Westerberg I."/>
            <person name="Brannstrom I.O."/>
            <person name="Guillou S."/>
            <person name="Cros-Aarteil S."/>
            <person name="Calhoun S."/>
            <person name="Haridas S."/>
            <person name="Kuo A."/>
            <person name="Mondo S."/>
            <person name="Pangilinan J."/>
            <person name="Riley R."/>
            <person name="LaButti K."/>
            <person name="Andreopoulos B."/>
            <person name="Lipzen A."/>
            <person name="Chen C."/>
            <person name="Yan M."/>
            <person name="Daum C."/>
            <person name="Ng V."/>
            <person name="Clum A."/>
            <person name="Steindorff A."/>
            <person name="Ohm R.A."/>
            <person name="Martin F."/>
            <person name="Silar P."/>
            <person name="Natvig D.O."/>
            <person name="Lalanne C."/>
            <person name="Gautier V."/>
            <person name="Ament-Velasquez S.L."/>
            <person name="Kruys A."/>
            <person name="Hutchinson M.I."/>
            <person name="Powell A.J."/>
            <person name="Barry K."/>
            <person name="Miller A.N."/>
            <person name="Grigoriev I.V."/>
            <person name="Debuchy R."/>
            <person name="Gladieux P."/>
            <person name="Hiltunen Thoren M."/>
            <person name="Johannesson H."/>
        </authorList>
    </citation>
    <scope>NUCLEOTIDE SEQUENCE</scope>
    <source>
        <strain evidence="2">PSN243</strain>
    </source>
</reference>
<accession>A0AAV9H738</accession>
<gene>
    <name evidence="2" type="ORF">QBC34DRAFT_13656</name>
</gene>